<comment type="similarity">
    <text evidence="2 9">Belongs to the glycosyl hydrolase 72 family.</text>
</comment>
<keyword evidence="8 9" id="KW-0449">Lipoprotein</keyword>
<feature type="compositionally biased region" description="Gly residues" evidence="10">
    <location>
        <begin position="430"/>
        <end position="440"/>
    </location>
</feature>
<evidence type="ECO:0000256" key="4">
    <source>
        <dbReference type="ARBA" id="ARBA00022679"/>
    </source>
</evidence>
<organism evidence="11 12">
    <name type="scientific">Hortaea werneckii</name>
    <name type="common">Black yeast</name>
    <name type="synonym">Cladosporium werneckii</name>
    <dbReference type="NCBI Taxonomy" id="91943"/>
    <lineage>
        <taxon>Eukaryota</taxon>
        <taxon>Fungi</taxon>
        <taxon>Dikarya</taxon>
        <taxon>Ascomycota</taxon>
        <taxon>Pezizomycotina</taxon>
        <taxon>Dothideomycetes</taxon>
        <taxon>Dothideomycetidae</taxon>
        <taxon>Mycosphaerellales</taxon>
        <taxon>Teratosphaeriaceae</taxon>
        <taxon>Hortaea</taxon>
    </lineage>
</organism>
<dbReference type="SUPFAM" id="SSF51445">
    <property type="entry name" value="(Trans)glycosidases"/>
    <property type="match status" value="1"/>
</dbReference>
<evidence type="ECO:0000313" key="11">
    <source>
        <dbReference type="EMBL" id="RMY78255.1"/>
    </source>
</evidence>
<dbReference type="GO" id="GO:0098552">
    <property type="term" value="C:side of membrane"/>
    <property type="evidence" value="ECO:0007669"/>
    <property type="project" value="UniProtKB-KW"/>
</dbReference>
<dbReference type="Proteomes" id="UP000281468">
    <property type="component" value="Unassembled WGS sequence"/>
</dbReference>
<gene>
    <name evidence="11" type="ORF">D0862_13399</name>
</gene>
<feature type="region of interest" description="Disordered" evidence="10">
    <location>
        <begin position="420"/>
        <end position="522"/>
    </location>
</feature>
<comment type="subcellular location">
    <subcellularLocation>
        <location evidence="1 9">Cell membrane</location>
        <topology evidence="1 9">Lipid-anchor</topology>
        <topology evidence="1 9">GPI-anchor</topology>
    </subcellularLocation>
</comment>
<feature type="compositionally biased region" description="Low complexity" evidence="10">
    <location>
        <begin position="487"/>
        <end position="518"/>
    </location>
</feature>
<reference evidence="11 12" key="1">
    <citation type="journal article" date="2018" name="BMC Genomics">
        <title>Genomic evidence for intraspecific hybridization in a clonal and extremely halotolerant yeast.</title>
        <authorList>
            <person name="Gostincar C."/>
            <person name="Stajich J.E."/>
            <person name="Zupancic J."/>
            <person name="Zalar P."/>
            <person name="Gunde-Cimerman N."/>
        </authorList>
    </citation>
    <scope>NUCLEOTIDE SEQUENCE [LARGE SCALE GENOMIC DNA]</scope>
    <source>
        <strain evidence="11 12">EXF-171</strain>
    </source>
</reference>
<dbReference type="PANTHER" id="PTHR31468:SF4">
    <property type="entry name" value="1,3-BETA-GLUCANOSYLTRANSFERASE GAS3-RELATED"/>
    <property type="match status" value="1"/>
</dbReference>
<dbReference type="EMBL" id="QWIQ01000734">
    <property type="protein sequence ID" value="RMY78255.1"/>
    <property type="molecule type" value="Genomic_DNA"/>
</dbReference>
<evidence type="ECO:0000256" key="9">
    <source>
        <dbReference type="RuleBase" id="RU361209"/>
    </source>
</evidence>
<evidence type="ECO:0000256" key="6">
    <source>
        <dbReference type="ARBA" id="ARBA00023136"/>
    </source>
</evidence>
<dbReference type="GO" id="GO:0042124">
    <property type="term" value="F:1,3-beta-glucanosyltransferase activity"/>
    <property type="evidence" value="ECO:0007669"/>
    <property type="project" value="TreeGrafter"/>
</dbReference>
<name>A0A3M7ENP4_HORWE</name>
<dbReference type="VEuPathDB" id="FungiDB:BTJ68_12520"/>
<dbReference type="PANTHER" id="PTHR31468">
    <property type="entry name" value="1,3-BETA-GLUCANOSYLTRANSFERASE GAS1"/>
    <property type="match status" value="1"/>
</dbReference>
<dbReference type="GO" id="GO:0031505">
    <property type="term" value="P:fungal-type cell wall organization"/>
    <property type="evidence" value="ECO:0007669"/>
    <property type="project" value="TreeGrafter"/>
</dbReference>
<keyword evidence="4 9" id="KW-0808">Transferase</keyword>
<proteinExistence type="inferred from homology"/>
<keyword evidence="6 9" id="KW-0472">Membrane</keyword>
<evidence type="ECO:0000256" key="2">
    <source>
        <dbReference type="ARBA" id="ARBA00007528"/>
    </source>
</evidence>
<protein>
    <recommendedName>
        <fullName evidence="9">1,3-beta-glucanosyltransferase</fullName>
        <ecNumber evidence="9">2.4.1.-</ecNumber>
    </recommendedName>
</protein>
<evidence type="ECO:0000256" key="1">
    <source>
        <dbReference type="ARBA" id="ARBA00004609"/>
    </source>
</evidence>
<evidence type="ECO:0000256" key="10">
    <source>
        <dbReference type="SAM" id="MobiDB-lite"/>
    </source>
</evidence>
<dbReference type="InterPro" id="IPR004886">
    <property type="entry name" value="Glucanosyltransferase"/>
</dbReference>
<accession>A0A3M7ENP4</accession>
<keyword evidence="7" id="KW-0325">Glycoprotein</keyword>
<feature type="signal peptide" evidence="9">
    <location>
        <begin position="1"/>
        <end position="21"/>
    </location>
</feature>
<comment type="caution">
    <text evidence="11">The sequence shown here is derived from an EMBL/GenBank/DDBJ whole genome shotgun (WGS) entry which is preliminary data.</text>
</comment>
<comment type="function">
    <text evidence="9">Splits internally a 1,3-beta-glucan molecule and transfers the newly generated reducing end (the donor) to the non-reducing end of another 1,3-beta-glucan molecule (the acceptor) forming a 1,3-beta linkage, resulting in the elongation of 1,3-beta-glucan chains in the cell wall.</text>
</comment>
<dbReference type="AlphaFoldDB" id="A0A3M7ENP4"/>
<dbReference type="EC" id="2.4.1.-" evidence="9"/>
<evidence type="ECO:0000313" key="12">
    <source>
        <dbReference type="Proteomes" id="UP000281468"/>
    </source>
</evidence>
<feature type="chain" id="PRO_5017848196" description="1,3-beta-glucanosyltransferase" evidence="9">
    <location>
        <begin position="22"/>
        <end position="542"/>
    </location>
</feature>
<keyword evidence="3 9" id="KW-0336">GPI-anchor</keyword>
<sequence>MAPITNFLASSLALLSSTALAANPIKVQEQEFIDTKTDERFVIVGVDYQPGGSAAVGTGNGDPLSNAGECRRDAALMQNMGVNTIRSYNLNPDLNHDECASIFNSVGIYMIIDVNSPLAGGAINRDDPASTYNSEYLTRVFTVIEAFKSYPNTLGFFAGNEIINDLPTASENPQYIRAVQRDMKQYIAQNADREIPVGYSAADVREVLEDTWAYLQCDNSDNEDSDSRSDFFGLNSYSWCGGDATFQSSGYDDLVSMFSNTTIPVFFSEYGCIQVTPRVFDEVQALYGPRMTVLSGGLVYEWTQEDNGYGLVNITSDGDAQLTTDFENLSSQYAKLNTTLLQSQNDTATSLEAPQCDASLISSDSFSTTFDIPSQPDGVADLISNGVKNAPSGSIVSVTQTSVDATVYATGGGQISGLQINPVEGANAPGSGGNGGGSGLSTGAAPSGTSTSSSGGNGGSSSTQTSSGSEASNTSGASGTSGGSGGSSTSTGSGSSDESSTATSSGSAASSTESEGTGFRVDGKMASSAGLAAAIGAVAFAL</sequence>
<dbReference type="InterPro" id="IPR017853">
    <property type="entry name" value="GH"/>
</dbReference>
<dbReference type="GO" id="GO:0071970">
    <property type="term" value="P:fungal-type cell wall (1-&gt;3)-beta-D-glucan biosynthetic process"/>
    <property type="evidence" value="ECO:0007669"/>
    <property type="project" value="TreeGrafter"/>
</dbReference>
<keyword evidence="5 9" id="KW-0732">Signal</keyword>
<dbReference type="GO" id="GO:0005886">
    <property type="term" value="C:plasma membrane"/>
    <property type="evidence" value="ECO:0007669"/>
    <property type="project" value="UniProtKB-SubCell"/>
</dbReference>
<dbReference type="FunFam" id="3.20.20.80:FF:000032">
    <property type="entry name" value="1,3-beta-glucanosyltransferase"/>
    <property type="match status" value="1"/>
</dbReference>
<evidence type="ECO:0000256" key="3">
    <source>
        <dbReference type="ARBA" id="ARBA00022622"/>
    </source>
</evidence>
<dbReference type="Pfam" id="PF03198">
    <property type="entry name" value="Glyco_hydro_72"/>
    <property type="match status" value="1"/>
</dbReference>
<feature type="compositionally biased region" description="Low complexity" evidence="10">
    <location>
        <begin position="441"/>
        <end position="478"/>
    </location>
</feature>
<evidence type="ECO:0000256" key="5">
    <source>
        <dbReference type="ARBA" id="ARBA00022729"/>
    </source>
</evidence>
<evidence type="ECO:0000256" key="8">
    <source>
        <dbReference type="ARBA" id="ARBA00023288"/>
    </source>
</evidence>
<evidence type="ECO:0000256" key="7">
    <source>
        <dbReference type="ARBA" id="ARBA00023180"/>
    </source>
</evidence>
<dbReference type="Gene3D" id="3.20.20.80">
    <property type="entry name" value="Glycosidases"/>
    <property type="match status" value="1"/>
</dbReference>